<dbReference type="AlphaFoldDB" id="A0A0P8CB84"/>
<feature type="compositionally biased region" description="Basic and acidic residues" evidence="1">
    <location>
        <begin position="1"/>
        <end position="20"/>
    </location>
</feature>
<feature type="region of interest" description="Disordered" evidence="1">
    <location>
        <begin position="1"/>
        <end position="21"/>
    </location>
</feature>
<organism evidence="3 4">
    <name type="scientific">Algoriphagus marincola HL-49</name>
    <dbReference type="NCBI Taxonomy" id="1305737"/>
    <lineage>
        <taxon>Bacteria</taxon>
        <taxon>Pseudomonadati</taxon>
        <taxon>Bacteroidota</taxon>
        <taxon>Cytophagia</taxon>
        <taxon>Cytophagales</taxon>
        <taxon>Cyclobacteriaceae</taxon>
        <taxon>Algoriphagus</taxon>
    </lineage>
</organism>
<feature type="compositionally biased region" description="Polar residues" evidence="1">
    <location>
        <begin position="134"/>
        <end position="143"/>
    </location>
</feature>
<dbReference type="OrthoDB" id="823954at2"/>
<gene>
    <name evidence="3" type="ORF">HLUCCX10_00620</name>
</gene>
<keyword evidence="2" id="KW-1133">Transmembrane helix</keyword>
<feature type="compositionally biased region" description="Basic and acidic residues" evidence="1">
    <location>
        <begin position="145"/>
        <end position="158"/>
    </location>
</feature>
<protein>
    <submittedName>
        <fullName evidence="3">Anti-sigma factor</fullName>
    </submittedName>
</protein>
<proteinExistence type="predicted"/>
<dbReference type="STRING" id="1305737.GCA_000526355_00477"/>
<reference evidence="3 4" key="1">
    <citation type="submission" date="2015-09" db="EMBL/GenBank/DDBJ databases">
        <title>Identification and resolution of microdiversity through metagenomic sequencing of parallel consortia.</title>
        <authorList>
            <person name="Nelson W.C."/>
            <person name="Romine M.F."/>
            <person name="Lindemann S.R."/>
        </authorList>
    </citation>
    <scope>NUCLEOTIDE SEQUENCE [LARGE SCALE GENOMIC DNA]</scope>
    <source>
        <strain evidence="3">HL-49</strain>
    </source>
</reference>
<comment type="caution">
    <text evidence="3">The sequence shown here is derived from an EMBL/GenBank/DDBJ whole genome shotgun (WGS) entry which is preliminary data.</text>
</comment>
<feature type="transmembrane region" description="Helical" evidence="2">
    <location>
        <begin position="44"/>
        <end position="65"/>
    </location>
</feature>
<evidence type="ECO:0000256" key="2">
    <source>
        <dbReference type="SAM" id="Phobius"/>
    </source>
</evidence>
<evidence type="ECO:0000313" key="4">
    <source>
        <dbReference type="Proteomes" id="UP000050421"/>
    </source>
</evidence>
<keyword evidence="2" id="KW-0812">Transmembrane</keyword>
<sequence length="443" mass="48021">MQEDKISKEIADSLRKHQENHPQAYEAGAWEAFEKSRKSGGFPWLPVAISGIAACLLLGLGYTWISQDFQSDSINQNEVVTSIESESQLPTTPSQVDSIEKGELEILPDPVAPENLIAESSKVSSIEPVKSENTEQSISNFQSKELVEDSGVPKEKTSDIPFKSLSEAEFKQKLLAGDWSNSSNSEAENSYYRNRDLADSSEISDKIDEASWNMSLAEEEKRSRNSKAIAWEVGVAPAFGGGTGDGGGQVSSSSLGLGMALAVPVTEKIRLGTGLALNTLSQQSEVVFSPANALASSIAPSEDRITVNQAQVELPLFVQYPINPSNTISIRAGFSSIYAINQQADLESSFTRQVVVAIDAANSNINDARIIQESVIQNTSLEPANQRFYPFATANFGLNIQLLESKNVNYVLMPFYNLPLTDFTGFGENPGLIGASFKVKFGK</sequence>
<dbReference type="PATRIC" id="fig|1305737.6.peg.583"/>
<dbReference type="eggNOG" id="ENOG5032RVH">
    <property type="taxonomic scope" value="Bacteria"/>
</dbReference>
<dbReference type="Proteomes" id="UP000050421">
    <property type="component" value="Unassembled WGS sequence"/>
</dbReference>
<dbReference type="EMBL" id="LJXT01000002">
    <property type="protein sequence ID" value="KPQ20104.1"/>
    <property type="molecule type" value="Genomic_DNA"/>
</dbReference>
<name>A0A0P8CB84_9BACT</name>
<keyword evidence="2" id="KW-0472">Membrane</keyword>
<evidence type="ECO:0000313" key="3">
    <source>
        <dbReference type="EMBL" id="KPQ20104.1"/>
    </source>
</evidence>
<accession>A0A0P8CB84</accession>
<feature type="region of interest" description="Disordered" evidence="1">
    <location>
        <begin position="123"/>
        <end position="160"/>
    </location>
</feature>
<evidence type="ECO:0000256" key="1">
    <source>
        <dbReference type="SAM" id="MobiDB-lite"/>
    </source>
</evidence>